<dbReference type="Proteomes" id="UP000324194">
    <property type="component" value="Chromosome 1"/>
</dbReference>
<proteinExistence type="predicted"/>
<evidence type="ECO:0000313" key="2">
    <source>
        <dbReference type="EMBL" id="VVC74822.1"/>
    </source>
</evidence>
<sequence>MQSLLPAMRKAKILTPDEYELFEKNIYCEIFRASNGKRLSDIRQTWSQVPRYLKKNPEIVCAYVKQISRHAPVTGTDTTKEMEELIRKTLKTQWQPDLARMYGDLPFNNLNRQLVIAGAWLKMYGQQPELLLTLGRLCMRVQLWGKARDYFEKCLALGPDAEASLEYGKLLEQLDEPNAAMQKYRDGLARLTER</sequence>
<dbReference type="InterPro" id="IPR011990">
    <property type="entry name" value="TPR-like_helical_dom_sf"/>
</dbReference>
<dbReference type="SUPFAM" id="SSF48452">
    <property type="entry name" value="TPR-like"/>
    <property type="match status" value="1"/>
</dbReference>
<evidence type="ECO:0000256" key="1">
    <source>
        <dbReference type="PROSITE-ProRule" id="PRU00339"/>
    </source>
</evidence>
<reference evidence="2 3" key="1">
    <citation type="submission" date="2019-08" db="EMBL/GenBank/DDBJ databases">
        <authorList>
            <person name="Guy L."/>
        </authorList>
    </citation>
    <scope>NUCLEOTIDE SEQUENCE [LARGE SCALE GENOMIC DNA]</scope>
    <source>
        <strain evidence="2 3">SGT-108</strain>
    </source>
</reference>
<dbReference type="InterPro" id="IPR019734">
    <property type="entry name" value="TPR_rpt"/>
</dbReference>
<keyword evidence="3" id="KW-1185">Reference proteome</keyword>
<dbReference type="Gene3D" id="1.25.40.10">
    <property type="entry name" value="Tetratricopeptide repeat domain"/>
    <property type="match status" value="1"/>
</dbReference>
<protein>
    <recommendedName>
        <fullName evidence="4">Tetratricopeptide repeat protein</fullName>
    </recommendedName>
</protein>
<evidence type="ECO:0008006" key="4">
    <source>
        <dbReference type="Google" id="ProtNLM"/>
    </source>
</evidence>
<keyword evidence="1" id="KW-0802">TPR repeat</keyword>
<dbReference type="EMBL" id="LR699119">
    <property type="protein sequence ID" value="VVC74822.1"/>
    <property type="molecule type" value="Genomic_DNA"/>
</dbReference>
<dbReference type="PROSITE" id="PS50005">
    <property type="entry name" value="TPR"/>
    <property type="match status" value="1"/>
</dbReference>
<dbReference type="AlphaFoldDB" id="A0A5E4PE31"/>
<accession>A0A5E4PE31</accession>
<evidence type="ECO:0000313" key="3">
    <source>
        <dbReference type="Proteomes" id="UP000324194"/>
    </source>
</evidence>
<organism evidence="2 3">
    <name type="scientific">Aquicella siphonis</name>
    <dbReference type="NCBI Taxonomy" id="254247"/>
    <lineage>
        <taxon>Bacteria</taxon>
        <taxon>Pseudomonadati</taxon>
        <taxon>Pseudomonadota</taxon>
        <taxon>Gammaproteobacteria</taxon>
        <taxon>Legionellales</taxon>
        <taxon>Coxiellaceae</taxon>
        <taxon>Aquicella</taxon>
    </lineage>
</organism>
<feature type="repeat" description="TPR" evidence="1">
    <location>
        <begin position="128"/>
        <end position="161"/>
    </location>
</feature>
<dbReference type="KEGG" id="asip:AQUSIP_00940"/>
<gene>
    <name evidence="2" type="ORF">AQUSIP_00940</name>
</gene>
<name>A0A5E4PE31_9COXI</name>